<reference evidence="1" key="1">
    <citation type="submission" date="2020-05" db="EMBL/GenBank/DDBJ databases">
        <authorList>
            <person name="Chiriac C."/>
            <person name="Salcher M."/>
            <person name="Ghai R."/>
            <person name="Kavagutti S V."/>
        </authorList>
    </citation>
    <scope>NUCLEOTIDE SEQUENCE</scope>
</reference>
<dbReference type="EMBL" id="CAFAAB010000005">
    <property type="protein sequence ID" value="CAB4774442.1"/>
    <property type="molecule type" value="Genomic_DNA"/>
</dbReference>
<organism evidence="1">
    <name type="scientific">freshwater metagenome</name>
    <dbReference type="NCBI Taxonomy" id="449393"/>
    <lineage>
        <taxon>unclassified sequences</taxon>
        <taxon>metagenomes</taxon>
        <taxon>ecological metagenomes</taxon>
    </lineage>
</organism>
<protein>
    <submittedName>
        <fullName evidence="1">Unannotated protein</fullName>
    </submittedName>
</protein>
<evidence type="ECO:0000313" key="1">
    <source>
        <dbReference type="EMBL" id="CAB4774442.1"/>
    </source>
</evidence>
<gene>
    <name evidence="1" type="ORF">UFOPK2958_00103</name>
</gene>
<proteinExistence type="predicted"/>
<accession>A0A6J6VPS0</accession>
<sequence>MLEHLGRGRVRVRVAIAAILCALTALGPVVVRSNAAPAPATTTTGLPIFSYAKTNSTPLPWDATPRKSIMANTTMMGRPYVGLTTSGGTLLAWRSAQGFVMVNQTLSTGATTTICIHCQGRRLPLAASDPVVFIDAQDNLQTMFLSTAGRLTLITIWSDVHPGWEHFQVKPVSRAFLTVRDLSTLAGVAFATTPSTTYVTDGLSLIGRTTTNHVVYMHVPLTWPLSITANDVRDVTTMVNDAGVSGNPTWLPGTSTFVATDSVGHIMQYRLASDCILAPATCSAVTTQDITLAAGAPTTTADLSLTMTPTGVALVGLTTTGVATLFRGTGTAGTYTWNDIDISTPSSAPSLVDAPFVINSGSTIYVAAKARNWGDLFIISNETGANTWKSVDVSITGGSDAQTVGGGITGVVTTSGLVLYAGGVATPPPTGTGLYAIPQSKNSTAISDGWPSIGITGGLGTLSAPWVAVKAGSNEIKNSQDFLVGKAIADSHKRTAWLSYWTVSGPTSGEKVTPDVYYAHAFAAGVAVANTIGKYRGLGLGLKPDWVIIDPEGYPDYHSCLDGVNTIAKWCPAWSPTLWTAYATGWADGLTSIDTALKPAMYATQNEYKLGALSSLTMPVFLAVAFKWFSTSVTAPVAIGATSMTVASSSGLYAGQKIYFRDSAGPEFAQIASSYNGTNLTVPFTTPLRKAHATKVVVNGISPPYRLSTTKGNNLIGYIAFGSSNACLVAPWQIQLFNSAPWAGLYNSLQFDGGVYCRPSGN</sequence>
<dbReference type="AlphaFoldDB" id="A0A6J6VPS0"/>
<name>A0A6J6VPS0_9ZZZZ</name>